<proteinExistence type="predicted"/>
<evidence type="ECO:0000313" key="2">
    <source>
        <dbReference type="EMBL" id="CAA7031671.1"/>
    </source>
</evidence>
<sequence length="126" mass="14349">MSGWSKVNTELHAGFWDGNSRWVLRDENGTWQCSFAINIRVCSAPLAELWDVYYDLYMAWKHRVQRLLVQIVHVYREANCVADGLANHAFSLPLGFHSFPSVPSKISELVMKDANGFTLAHLVRIG</sequence>
<evidence type="ECO:0000259" key="1">
    <source>
        <dbReference type="Pfam" id="PF13456"/>
    </source>
</evidence>
<dbReference type="CDD" id="cd06222">
    <property type="entry name" value="RNase_H_like"/>
    <property type="match status" value="1"/>
</dbReference>
<reference evidence="2" key="1">
    <citation type="submission" date="2020-01" db="EMBL/GenBank/DDBJ databases">
        <authorList>
            <person name="Mishra B."/>
        </authorList>
    </citation>
    <scope>NUCLEOTIDE SEQUENCE [LARGE SCALE GENOMIC DNA]</scope>
</reference>
<dbReference type="OrthoDB" id="1752183at2759"/>
<protein>
    <recommendedName>
        <fullName evidence="1">RNase H type-1 domain-containing protein</fullName>
    </recommendedName>
</protein>
<dbReference type="InterPro" id="IPR002156">
    <property type="entry name" value="RNaseH_domain"/>
</dbReference>
<comment type="caution">
    <text evidence="2">The sequence shown here is derived from an EMBL/GenBank/DDBJ whole genome shotgun (WGS) entry which is preliminary data.</text>
</comment>
<dbReference type="GO" id="GO:0004523">
    <property type="term" value="F:RNA-DNA hybrid ribonuclease activity"/>
    <property type="evidence" value="ECO:0007669"/>
    <property type="project" value="InterPro"/>
</dbReference>
<name>A0A6D2IVJ3_9BRAS</name>
<evidence type="ECO:0000313" key="3">
    <source>
        <dbReference type="Proteomes" id="UP000467841"/>
    </source>
</evidence>
<dbReference type="Proteomes" id="UP000467841">
    <property type="component" value="Unassembled WGS sequence"/>
</dbReference>
<gene>
    <name evidence="2" type="ORF">MERR_LOCUS18906</name>
</gene>
<dbReference type="EMBL" id="CACVBM020001109">
    <property type="protein sequence ID" value="CAA7031671.1"/>
    <property type="molecule type" value="Genomic_DNA"/>
</dbReference>
<dbReference type="InterPro" id="IPR044730">
    <property type="entry name" value="RNase_H-like_dom_plant"/>
</dbReference>
<dbReference type="Pfam" id="PF13456">
    <property type="entry name" value="RVT_3"/>
    <property type="match status" value="1"/>
</dbReference>
<feature type="domain" description="RNase H type-1" evidence="1">
    <location>
        <begin position="17"/>
        <end position="70"/>
    </location>
</feature>
<accession>A0A6D2IVJ3</accession>
<dbReference type="AlphaFoldDB" id="A0A6D2IVJ3"/>
<dbReference type="GO" id="GO:0003676">
    <property type="term" value="F:nucleic acid binding"/>
    <property type="evidence" value="ECO:0007669"/>
    <property type="project" value="InterPro"/>
</dbReference>
<dbReference type="InterPro" id="IPR053151">
    <property type="entry name" value="RNase_H-like"/>
</dbReference>
<dbReference type="PANTHER" id="PTHR47723">
    <property type="entry name" value="OS05G0353850 PROTEIN"/>
    <property type="match status" value="1"/>
</dbReference>
<keyword evidence="3" id="KW-1185">Reference proteome</keyword>
<dbReference type="PANTHER" id="PTHR47723:SF13">
    <property type="entry name" value="PUTATIVE-RELATED"/>
    <property type="match status" value="1"/>
</dbReference>
<organism evidence="2 3">
    <name type="scientific">Microthlaspi erraticum</name>
    <dbReference type="NCBI Taxonomy" id="1685480"/>
    <lineage>
        <taxon>Eukaryota</taxon>
        <taxon>Viridiplantae</taxon>
        <taxon>Streptophyta</taxon>
        <taxon>Embryophyta</taxon>
        <taxon>Tracheophyta</taxon>
        <taxon>Spermatophyta</taxon>
        <taxon>Magnoliopsida</taxon>
        <taxon>eudicotyledons</taxon>
        <taxon>Gunneridae</taxon>
        <taxon>Pentapetalae</taxon>
        <taxon>rosids</taxon>
        <taxon>malvids</taxon>
        <taxon>Brassicales</taxon>
        <taxon>Brassicaceae</taxon>
        <taxon>Coluteocarpeae</taxon>
        <taxon>Microthlaspi</taxon>
    </lineage>
</organism>